<dbReference type="Proteomes" id="UP000029444">
    <property type="component" value="Unassembled WGS sequence"/>
</dbReference>
<gene>
    <name evidence="3" type="ORF">Y5S_02358</name>
</gene>
<keyword evidence="4" id="KW-1185">Reference proteome</keyword>
<accession>A0A095TPH1</accession>
<dbReference type="PANTHER" id="PTHR30160">
    <property type="entry name" value="TETRAACYLDISACCHARIDE 4'-KINASE-RELATED"/>
    <property type="match status" value="1"/>
</dbReference>
<dbReference type="InterPro" id="IPR002201">
    <property type="entry name" value="Glyco_trans_9"/>
</dbReference>
<dbReference type="CDD" id="cd03789">
    <property type="entry name" value="GT9_LPS_heptosyltransferase"/>
    <property type="match status" value="1"/>
</dbReference>
<dbReference type="OrthoDB" id="9781892at2"/>
<dbReference type="InterPro" id="IPR051199">
    <property type="entry name" value="LPS_LOS_Heptosyltrfase"/>
</dbReference>
<evidence type="ECO:0000256" key="1">
    <source>
        <dbReference type="ARBA" id="ARBA00022676"/>
    </source>
</evidence>
<evidence type="ECO:0000313" key="4">
    <source>
        <dbReference type="Proteomes" id="UP000029444"/>
    </source>
</evidence>
<keyword evidence="2 3" id="KW-0808">Transferase</keyword>
<dbReference type="GO" id="GO:0005829">
    <property type="term" value="C:cytosol"/>
    <property type="evidence" value="ECO:0007669"/>
    <property type="project" value="TreeGrafter"/>
</dbReference>
<dbReference type="GO" id="GO:0008713">
    <property type="term" value="F:ADP-heptose-lipopolysaccharide heptosyltransferase activity"/>
    <property type="evidence" value="ECO:0007669"/>
    <property type="project" value="TreeGrafter"/>
</dbReference>
<evidence type="ECO:0000313" key="3">
    <source>
        <dbReference type="EMBL" id="KGD64303.1"/>
    </source>
</evidence>
<evidence type="ECO:0000256" key="2">
    <source>
        <dbReference type="ARBA" id="ARBA00022679"/>
    </source>
</evidence>
<organism evidence="3 4">
    <name type="scientific">Alcanivorax nanhaiticus</name>
    <dbReference type="NCBI Taxonomy" id="1177154"/>
    <lineage>
        <taxon>Bacteria</taxon>
        <taxon>Pseudomonadati</taxon>
        <taxon>Pseudomonadota</taxon>
        <taxon>Gammaproteobacteria</taxon>
        <taxon>Oceanospirillales</taxon>
        <taxon>Alcanivoracaceae</taxon>
        <taxon>Alcanivorax</taxon>
    </lineage>
</organism>
<dbReference type="AlphaFoldDB" id="A0A095TPH1"/>
<name>A0A095TPH1_9GAMM</name>
<dbReference type="GO" id="GO:0009244">
    <property type="term" value="P:lipopolysaccharide core region biosynthetic process"/>
    <property type="evidence" value="ECO:0007669"/>
    <property type="project" value="TreeGrafter"/>
</dbReference>
<sequence length="351" mass="39201">MSRHLILFPCGHMGNLLIALPHLKAMLDAHPQALLVTNARYRELVEHSLPDERRLLFYPEPALAPSQPIIRRISHYLGFVRALRQFSADVTIDIEGEQKSATLARLSGAAKRIGPPRRHAKWFYNDIRQAIWSAHRWHGYGSLSQPAASLPSRYLPITSSKTGQEEMQRATERLAAGPRVLIHVGATKTYKMWHPEQFASLCQRLRRAGCVPVLIGAGQKDRSQIQRVQSFLCEPVCDLCDRLSLSGMVALMQDSQGYVGNDSGPMHLAAACRLPTIGLFGPTDDSLWAPLSENAVVLRRQPCRSDCERSSCSLDSYPCLQSITVDQVMQQLTRLGVLPEPTTLPIHRALY</sequence>
<dbReference type="EMBL" id="ARXV01000009">
    <property type="protein sequence ID" value="KGD64303.1"/>
    <property type="molecule type" value="Genomic_DNA"/>
</dbReference>
<dbReference type="Pfam" id="PF01075">
    <property type="entry name" value="Glyco_transf_9"/>
    <property type="match status" value="1"/>
</dbReference>
<dbReference type="STRING" id="1177154.Y5S_02358"/>
<keyword evidence="1" id="KW-0328">Glycosyltransferase</keyword>
<dbReference type="eggNOG" id="COG0859">
    <property type="taxonomic scope" value="Bacteria"/>
</dbReference>
<proteinExistence type="predicted"/>
<protein>
    <submittedName>
        <fullName evidence="3">Heptosyltransferase II</fullName>
    </submittedName>
</protein>
<dbReference type="PATRIC" id="fig|1177154.3.peg.2390"/>
<dbReference type="RefSeq" id="WP_052041569.1">
    <property type="nucleotide sequence ID" value="NZ_ARXV01000009.1"/>
</dbReference>
<dbReference type="Gene3D" id="3.40.50.2000">
    <property type="entry name" value="Glycogen Phosphorylase B"/>
    <property type="match status" value="2"/>
</dbReference>
<comment type="caution">
    <text evidence="3">The sequence shown here is derived from an EMBL/GenBank/DDBJ whole genome shotgun (WGS) entry which is preliminary data.</text>
</comment>
<dbReference type="SUPFAM" id="SSF53756">
    <property type="entry name" value="UDP-Glycosyltransferase/glycogen phosphorylase"/>
    <property type="match status" value="1"/>
</dbReference>
<dbReference type="PANTHER" id="PTHR30160:SF1">
    <property type="entry name" value="LIPOPOLYSACCHARIDE 1,2-N-ACETYLGLUCOSAMINETRANSFERASE-RELATED"/>
    <property type="match status" value="1"/>
</dbReference>
<reference evidence="3 4" key="1">
    <citation type="submission" date="2012-09" db="EMBL/GenBank/DDBJ databases">
        <title>Genome Sequence of alkane-degrading Bacterium Alcanivorax sp. 19-m-6.</title>
        <authorList>
            <person name="Lai Q."/>
            <person name="Shao Z."/>
        </authorList>
    </citation>
    <scope>NUCLEOTIDE SEQUENCE [LARGE SCALE GENOMIC DNA]</scope>
    <source>
        <strain evidence="3 4">19-m-6</strain>
    </source>
</reference>